<dbReference type="RefSeq" id="WP_107966045.1">
    <property type="nucleotide sequence ID" value="NZ_NWBU01000004.1"/>
</dbReference>
<dbReference type="Pfam" id="PF08818">
    <property type="entry name" value="DUF1801"/>
    <property type="match status" value="1"/>
</dbReference>
<protein>
    <recommendedName>
        <fullName evidence="1">YdhG-like domain-containing protein</fullName>
    </recommendedName>
</protein>
<comment type="caution">
    <text evidence="2">The sequence shown here is derived from an EMBL/GenBank/DDBJ whole genome shotgun (WGS) entry which is preliminary data.</text>
</comment>
<dbReference type="Pfam" id="PF13376">
    <property type="entry name" value="OmdA"/>
    <property type="match status" value="1"/>
</dbReference>
<evidence type="ECO:0000313" key="2">
    <source>
        <dbReference type="EMBL" id="PTQ12808.1"/>
    </source>
</evidence>
<evidence type="ECO:0000259" key="1">
    <source>
        <dbReference type="Pfam" id="PF08818"/>
    </source>
</evidence>
<keyword evidence="3" id="KW-1185">Reference proteome</keyword>
<reference evidence="2 3" key="1">
    <citation type="submission" date="2017-09" db="EMBL/GenBank/DDBJ databases">
        <title>Sphingomonas panjinensis sp.nov., isolated from oil-contaminated soil.</title>
        <authorList>
            <person name="Wang L."/>
            <person name="Chen L."/>
        </authorList>
    </citation>
    <scope>NUCLEOTIDE SEQUENCE [LARGE SCALE GENOMIC DNA]</scope>
    <source>
        <strain evidence="2 3">FW-11</strain>
    </source>
</reference>
<evidence type="ECO:0000313" key="3">
    <source>
        <dbReference type="Proteomes" id="UP000244162"/>
    </source>
</evidence>
<name>A0A2T5G0Y4_9SPHN</name>
<sequence length="199" mass="22258">MSRDPRVDAYIEKAQPFARPILSHLREAVHGACPEAEEAIKWNSPFFLYRGQILCMMAGFKEHAIFGFWRGAEVTGEGGAEKGGMGQFGRIMSLGDLPDPATLTDLIRKAAAIIATGEKRPRPLKHPKPPLETPEDLAAALIANPPAQASFDGFSPSQRREYVEWVIEAKRPETRARRIAQAVEWMAEGKQRNWKYQNC</sequence>
<dbReference type="AlphaFoldDB" id="A0A2T5G0Y4"/>
<proteinExistence type="predicted"/>
<dbReference type="InterPro" id="IPR014922">
    <property type="entry name" value="YdhG-like"/>
</dbReference>
<dbReference type="Gene3D" id="3.90.1150.200">
    <property type="match status" value="1"/>
</dbReference>
<dbReference type="OrthoDB" id="214150at2"/>
<dbReference type="Proteomes" id="UP000244162">
    <property type="component" value="Unassembled WGS sequence"/>
</dbReference>
<organism evidence="2 3">
    <name type="scientific">Sphingomonas oleivorans</name>
    <dbReference type="NCBI Taxonomy" id="1735121"/>
    <lineage>
        <taxon>Bacteria</taxon>
        <taxon>Pseudomonadati</taxon>
        <taxon>Pseudomonadota</taxon>
        <taxon>Alphaproteobacteria</taxon>
        <taxon>Sphingomonadales</taxon>
        <taxon>Sphingomonadaceae</taxon>
        <taxon>Sphingomonas</taxon>
    </lineage>
</organism>
<dbReference type="SUPFAM" id="SSF159888">
    <property type="entry name" value="YdhG-like"/>
    <property type="match status" value="1"/>
</dbReference>
<feature type="domain" description="YdhG-like" evidence="1">
    <location>
        <begin position="19"/>
        <end position="110"/>
    </location>
</feature>
<gene>
    <name evidence="2" type="ORF">CLG96_01280</name>
</gene>
<accession>A0A2T5G0Y4</accession>
<dbReference type="EMBL" id="NWBU01000004">
    <property type="protein sequence ID" value="PTQ12808.1"/>
    <property type="molecule type" value="Genomic_DNA"/>
</dbReference>